<dbReference type="EMBL" id="BKCN01000014">
    <property type="protein sequence ID" value="GER04826.1"/>
    <property type="molecule type" value="Genomic_DNA"/>
</dbReference>
<evidence type="ECO:0000256" key="1">
    <source>
        <dbReference type="ARBA" id="ARBA00003236"/>
    </source>
</evidence>
<accession>A0A5A7ND05</accession>
<dbReference type="InterPro" id="IPR011330">
    <property type="entry name" value="Glyco_hydro/deAcase_b/a-brl"/>
</dbReference>
<dbReference type="PROSITE" id="PS51677">
    <property type="entry name" value="NODB"/>
    <property type="match status" value="1"/>
</dbReference>
<dbReference type="Gene3D" id="3.20.20.370">
    <property type="entry name" value="Glycoside hydrolase/deacetylase"/>
    <property type="match status" value="1"/>
</dbReference>
<protein>
    <recommendedName>
        <fullName evidence="3">Chitooligosaccharide deacetylase</fullName>
    </recommendedName>
    <alternativeName>
        <fullName evidence="4">Nodulation protein B</fullName>
    </alternativeName>
</protein>
<dbReference type="InterPro" id="IPR002509">
    <property type="entry name" value="NODB_dom"/>
</dbReference>
<evidence type="ECO:0000259" key="5">
    <source>
        <dbReference type="PROSITE" id="PS51677"/>
    </source>
</evidence>
<name>A0A5A7ND05_9PROT</name>
<evidence type="ECO:0000313" key="7">
    <source>
        <dbReference type="Proteomes" id="UP000324996"/>
    </source>
</evidence>
<dbReference type="Pfam" id="PF01522">
    <property type="entry name" value="Polysacc_deac_1"/>
    <property type="match status" value="1"/>
</dbReference>
<dbReference type="GO" id="GO:0005975">
    <property type="term" value="P:carbohydrate metabolic process"/>
    <property type="evidence" value="ECO:0007669"/>
    <property type="project" value="InterPro"/>
</dbReference>
<dbReference type="AlphaFoldDB" id="A0A5A7ND05"/>
<gene>
    <name evidence="6" type="ORF">JCM17846_25080</name>
</gene>
<comment type="caution">
    <text evidence="6">The sequence shown here is derived from an EMBL/GenBank/DDBJ whole genome shotgun (WGS) entry which is preliminary data.</text>
</comment>
<feature type="domain" description="NodB homology" evidence="5">
    <location>
        <begin position="36"/>
        <end position="155"/>
    </location>
</feature>
<reference evidence="6 7" key="1">
    <citation type="submission" date="2019-09" db="EMBL/GenBank/DDBJ databases">
        <title>NBRP : Genome information of microbial organism related human and environment.</title>
        <authorList>
            <person name="Hattori M."/>
            <person name="Oshima K."/>
            <person name="Inaba H."/>
            <person name="Suda W."/>
            <person name="Sakamoto M."/>
            <person name="Iino T."/>
            <person name="Kitahara M."/>
            <person name="Oshida Y."/>
            <person name="Iida T."/>
            <person name="Kudo T."/>
            <person name="Itoh T."/>
            <person name="Ohkuma M."/>
        </authorList>
    </citation>
    <scope>NUCLEOTIDE SEQUENCE [LARGE SCALE GENOMIC DNA]</scope>
    <source>
        <strain evidence="6 7">Q-1</strain>
    </source>
</reference>
<organism evidence="6 7">
    <name type="scientific">Iodidimonas nitroreducens</name>
    <dbReference type="NCBI Taxonomy" id="1236968"/>
    <lineage>
        <taxon>Bacteria</taxon>
        <taxon>Pseudomonadati</taxon>
        <taxon>Pseudomonadota</taxon>
        <taxon>Alphaproteobacteria</taxon>
        <taxon>Iodidimonadales</taxon>
        <taxon>Iodidimonadaceae</taxon>
        <taxon>Iodidimonas</taxon>
    </lineage>
</organism>
<evidence type="ECO:0000256" key="4">
    <source>
        <dbReference type="ARBA" id="ARBA00032976"/>
    </source>
</evidence>
<keyword evidence="7" id="KW-1185">Reference proteome</keyword>
<comment type="similarity">
    <text evidence="2">Belongs to the polysaccharide deacetylase family.</text>
</comment>
<comment type="function">
    <text evidence="1">Is involved in generating a small heat-stable compound (Nod), an acylated oligomer of N-acetylglucosamine, that stimulates mitosis in various plant protoplasts.</text>
</comment>
<dbReference type="PANTHER" id="PTHR47561:SF1">
    <property type="entry name" value="POLYSACCHARIDE DEACETYLASE FAMILY PROTEIN (AFU_ORTHOLOGUE AFUA_6G05030)"/>
    <property type="match status" value="1"/>
</dbReference>
<evidence type="ECO:0000256" key="3">
    <source>
        <dbReference type="ARBA" id="ARBA00020071"/>
    </source>
</evidence>
<proteinExistence type="inferred from homology"/>
<evidence type="ECO:0000256" key="2">
    <source>
        <dbReference type="ARBA" id="ARBA00010973"/>
    </source>
</evidence>
<dbReference type="GO" id="GO:0016810">
    <property type="term" value="F:hydrolase activity, acting on carbon-nitrogen (but not peptide) bonds"/>
    <property type="evidence" value="ECO:0007669"/>
    <property type="project" value="InterPro"/>
</dbReference>
<evidence type="ECO:0000313" key="6">
    <source>
        <dbReference type="EMBL" id="GER04826.1"/>
    </source>
</evidence>
<sequence length="155" mass="17633">MIMDLNREQVSYGSADQPAALADVMSVDVEDYFQVSAMEGIIDRRDWPSMACRVERNVHEILDLFDRHQAKATFFTLGWIARRYPDLIREIAKRGHEIASHGMQHIRVSSQSPEAFRSDVRESRALLEDISGSVVLGYRAASFSLTPGTDWLMPF</sequence>
<dbReference type="Proteomes" id="UP000324996">
    <property type="component" value="Unassembled WGS sequence"/>
</dbReference>
<dbReference type="SUPFAM" id="SSF88713">
    <property type="entry name" value="Glycoside hydrolase/deacetylase"/>
    <property type="match status" value="1"/>
</dbReference>
<dbReference type="PANTHER" id="PTHR47561">
    <property type="entry name" value="POLYSACCHARIDE DEACETYLASE FAMILY PROTEIN (AFU_ORTHOLOGUE AFUA_6G05030)"/>
    <property type="match status" value="1"/>
</dbReference>